<name>A0A699JK41_TANCI</name>
<proteinExistence type="predicted"/>
<sequence length="101" mass="11012">TRLGYPYSAATQFGGVTDWHQSQGTILSIPSEDPYEEAAQQLLEQAPRSLEYVPDPIELEDHVPAHIPEHPEDLVSAEDEAPIEAYIPEVASAPTPPLPPS</sequence>
<gene>
    <name evidence="2" type="ORF">Tci_614073</name>
</gene>
<reference evidence="2" key="1">
    <citation type="journal article" date="2019" name="Sci. Rep.">
        <title>Draft genome of Tanacetum cinerariifolium, the natural source of mosquito coil.</title>
        <authorList>
            <person name="Yamashiro T."/>
            <person name="Shiraishi A."/>
            <person name="Satake H."/>
            <person name="Nakayama K."/>
        </authorList>
    </citation>
    <scope>NUCLEOTIDE SEQUENCE</scope>
</reference>
<evidence type="ECO:0000256" key="1">
    <source>
        <dbReference type="SAM" id="MobiDB-lite"/>
    </source>
</evidence>
<protein>
    <submittedName>
        <fullName evidence="2">Uncharacterized protein</fullName>
    </submittedName>
</protein>
<dbReference type="AlphaFoldDB" id="A0A699JK41"/>
<feature type="non-terminal residue" evidence="2">
    <location>
        <position position="1"/>
    </location>
</feature>
<evidence type="ECO:0000313" key="2">
    <source>
        <dbReference type="EMBL" id="GFA42101.1"/>
    </source>
</evidence>
<feature type="non-terminal residue" evidence="2">
    <location>
        <position position="101"/>
    </location>
</feature>
<dbReference type="EMBL" id="BKCJ010421009">
    <property type="protein sequence ID" value="GFA42101.1"/>
    <property type="molecule type" value="Genomic_DNA"/>
</dbReference>
<accession>A0A699JK41</accession>
<organism evidence="2">
    <name type="scientific">Tanacetum cinerariifolium</name>
    <name type="common">Dalmatian daisy</name>
    <name type="synonym">Chrysanthemum cinerariifolium</name>
    <dbReference type="NCBI Taxonomy" id="118510"/>
    <lineage>
        <taxon>Eukaryota</taxon>
        <taxon>Viridiplantae</taxon>
        <taxon>Streptophyta</taxon>
        <taxon>Embryophyta</taxon>
        <taxon>Tracheophyta</taxon>
        <taxon>Spermatophyta</taxon>
        <taxon>Magnoliopsida</taxon>
        <taxon>eudicotyledons</taxon>
        <taxon>Gunneridae</taxon>
        <taxon>Pentapetalae</taxon>
        <taxon>asterids</taxon>
        <taxon>campanulids</taxon>
        <taxon>Asterales</taxon>
        <taxon>Asteraceae</taxon>
        <taxon>Asteroideae</taxon>
        <taxon>Anthemideae</taxon>
        <taxon>Anthemidinae</taxon>
        <taxon>Tanacetum</taxon>
    </lineage>
</organism>
<comment type="caution">
    <text evidence="2">The sequence shown here is derived from an EMBL/GenBank/DDBJ whole genome shotgun (WGS) entry which is preliminary data.</text>
</comment>
<feature type="region of interest" description="Disordered" evidence="1">
    <location>
        <begin position="75"/>
        <end position="101"/>
    </location>
</feature>